<proteinExistence type="predicted"/>
<dbReference type="AlphaFoldDB" id="A0AAU7VMM8"/>
<keyword evidence="2" id="KW-0479">Metal-binding</keyword>
<dbReference type="PANTHER" id="PTHR11228:SF27">
    <property type="entry name" value="GLYCYL-RADICAL ENZYME ACTIVATING ENZYME MJ1227-RELATED"/>
    <property type="match status" value="1"/>
</dbReference>
<dbReference type="InterPro" id="IPR050377">
    <property type="entry name" value="Radical_SAM_PqqE_MftC-like"/>
</dbReference>
<evidence type="ECO:0000256" key="4">
    <source>
        <dbReference type="ARBA" id="ARBA00023014"/>
    </source>
</evidence>
<dbReference type="InterPro" id="IPR013785">
    <property type="entry name" value="Aldolase_TIM"/>
</dbReference>
<dbReference type="SUPFAM" id="SSF102114">
    <property type="entry name" value="Radical SAM enzymes"/>
    <property type="match status" value="1"/>
</dbReference>
<keyword evidence="1" id="KW-0949">S-adenosyl-L-methionine</keyword>
<dbReference type="EMBL" id="CP158367">
    <property type="protein sequence ID" value="XBX75318.1"/>
    <property type="molecule type" value="Genomic_DNA"/>
</dbReference>
<dbReference type="Pfam" id="PF04055">
    <property type="entry name" value="Radical_SAM"/>
    <property type="match status" value="1"/>
</dbReference>
<keyword evidence="4" id="KW-0411">Iron-sulfur</keyword>
<dbReference type="CDD" id="cd01335">
    <property type="entry name" value="Radical_SAM"/>
    <property type="match status" value="1"/>
</dbReference>
<evidence type="ECO:0000259" key="5">
    <source>
        <dbReference type="Pfam" id="PF04055"/>
    </source>
</evidence>
<dbReference type="InterPro" id="IPR007197">
    <property type="entry name" value="rSAM"/>
</dbReference>
<evidence type="ECO:0000313" key="6">
    <source>
        <dbReference type="EMBL" id="XBX75318.1"/>
    </source>
</evidence>
<reference evidence="6" key="1">
    <citation type="journal article" date="2013" name="Extremophiles">
        <title>Proteinivorax tanatarense gen. nov., sp. nov., an anaerobic, haloalkaliphilic, proteolytic bacterium isolated from a decaying algal bloom, and proposal of Proteinivoraceae fam. nov.</title>
        <authorList>
            <person name="Kevbrin V."/>
            <person name="Boltyanskaya Y."/>
            <person name="Zhilina T."/>
            <person name="Kolganova T."/>
            <person name="Lavrentjeva E."/>
            <person name="Kuznetsov B."/>
        </authorList>
    </citation>
    <scope>NUCLEOTIDE SEQUENCE</scope>
    <source>
        <strain evidence="6">Z-910T</strain>
    </source>
</reference>
<dbReference type="GO" id="GO:0003824">
    <property type="term" value="F:catalytic activity"/>
    <property type="evidence" value="ECO:0007669"/>
    <property type="project" value="InterPro"/>
</dbReference>
<dbReference type="RefSeq" id="WP_350344063.1">
    <property type="nucleotide sequence ID" value="NZ_CP158367.1"/>
</dbReference>
<dbReference type="SFLD" id="SFLDG01067">
    <property type="entry name" value="SPASM/twitch_domain_containing"/>
    <property type="match status" value="1"/>
</dbReference>
<dbReference type="GO" id="GO:0046872">
    <property type="term" value="F:metal ion binding"/>
    <property type="evidence" value="ECO:0007669"/>
    <property type="project" value="UniProtKB-KW"/>
</dbReference>
<sequence>MVMFQPTAQLKIALTPDCNNDCPICLNSTTRSKNGKQSELSLNKIKELIDEGANLGMIGTYWSGGEPLVEYHKLLYLIEYSRQKYMLPTIVTNGGLIGAFDKYKNLNKSFLEKAGLYDLTTNEVIKRLKDAGLSRIYFSIDNNHSTLSKASSGVYNAVPVEVLTNVIGEFLNEGYGQKHKLDAIGYKLRVSATSSGSWSNSTNKILQTLINSLEMKLEYSSSQQTKVYSNTKGKILLKHLEIADIGDAASLDTNRLENKAIEQLFNISCPHFIERKNAYDNGKYHGDLFVDFDGVVYTCGNHAYPIGNVLEESLTSIIEGVNNPTKTSNFYLNRKTFNALLQLSSDSNVQSKAIGHALRLVNEKYPNLLTNLKTQCGACNNLGTNKELQKAFLKVYDK</sequence>
<evidence type="ECO:0000256" key="3">
    <source>
        <dbReference type="ARBA" id="ARBA00023004"/>
    </source>
</evidence>
<accession>A0AAU7VMM8</accession>
<evidence type="ECO:0000256" key="2">
    <source>
        <dbReference type="ARBA" id="ARBA00022723"/>
    </source>
</evidence>
<feature type="domain" description="Radical SAM core" evidence="5">
    <location>
        <begin position="14"/>
        <end position="149"/>
    </location>
</feature>
<gene>
    <name evidence="6" type="ORF">PRVXT_000435</name>
</gene>
<dbReference type="SFLD" id="SFLDS00029">
    <property type="entry name" value="Radical_SAM"/>
    <property type="match status" value="1"/>
</dbReference>
<organism evidence="6">
    <name type="scientific">Proteinivorax tanatarense</name>
    <dbReference type="NCBI Taxonomy" id="1260629"/>
    <lineage>
        <taxon>Bacteria</taxon>
        <taxon>Bacillati</taxon>
        <taxon>Bacillota</taxon>
        <taxon>Clostridia</taxon>
        <taxon>Eubacteriales</taxon>
        <taxon>Proteinivoracaceae</taxon>
        <taxon>Proteinivorax</taxon>
    </lineage>
</organism>
<evidence type="ECO:0000256" key="1">
    <source>
        <dbReference type="ARBA" id="ARBA00022691"/>
    </source>
</evidence>
<protein>
    <submittedName>
        <fullName evidence="6">Radical SAM protein</fullName>
    </submittedName>
</protein>
<keyword evidence="3" id="KW-0408">Iron</keyword>
<dbReference type="Gene3D" id="3.20.20.70">
    <property type="entry name" value="Aldolase class I"/>
    <property type="match status" value="1"/>
</dbReference>
<reference evidence="6" key="2">
    <citation type="submission" date="2024-06" db="EMBL/GenBank/DDBJ databases">
        <authorList>
            <person name="Petrova K.O."/>
            <person name="Toshchakov S.V."/>
            <person name="Boltjanskaja Y.V."/>
            <person name="Kevbrin V."/>
        </authorList>
    </citation>
    <scope>NUCLEOTIDE SEQUENCE</scope>
    <source>
        <strain evidence="6">Z-910T</strain>
    </source>
</reference>
<dbReference type="CDD" id="cd21109">
    <property type="entry name" value="SPASM"/>
    <property type="match status" value="1"/>
</dbReference>
<dbReference type="GO" id="GO:0051536">
    <property type="term" value="F:iron-sulfur cluster binding"/>
    <property type="evidence" value="ECO:0007669"/>
    <property type="project" value="UniProtKB-KW"/>
</dbReference>
<dbReference type="PANTHER" id="PTHR11228">
    <property type="entry name" value="RADICAL SAM DOMAIN PROTEIN"/>
    <property type="match status" value="1"/>
</dbReference>
<name>A0AAU7VMM8_9FIRM</name>
<dbReference type="InterPro" id="IPR058240">
    <property type="entry name" value="rSAM_sf"/>
</dbReference>